<feature type="compositionally biased region" description="Low complexity" evidence="6">
    <location>
        <begin position="62"/>
        <end position="73"/>
    </location>
</feature>
<evidence type="ECO:0000313" key="12">
    <source>
        <dbReference type="Proteomes" id="UP000242875"/>
    </source>
</evidence>
<dbReference type="Gene3D" id="3.30.160.60">
    <property type="entry name" value="Classic Zinc Finger"/>
    <property type="match status" value="2"/>
</dbReference>
<dbReference type="PANTHER" id="PTHR46621">
    <property type="entry name" value="SNRNA-ACTIVATING PROTEIN COMPLEX SUBUNIT 4"/>
    <property type="match status" value="1"/>
</dbReference>
<organism evidence="11 12">
    <name type="scientific">Bifiguratus adelaidae</name>
    <dbReference type="NCBI Taxonomy" id="1938954"/>
    <lineage>
        <taxon>Eukaryota</taxon>
        <taxon>Fungi</taxon>
        <taxon>Fungi incertae sedis</taxon>
        <taxon>Mucoromycota</taxon>
        <taxon>Mucoromycotina</taxon>
        <taxon>Endogonomycetes</taxon>
        <taxon>Endogonales</taxon>
        <taxon>Endogonales incertae sedis</taxon>
        <taxon>Bifiguratus</taxon>
    </lineage>
</organism>
<gene>
    <name evidence="11" type="ORF">BZG36_02145</name>
</gene>
<dbReference type="OrthoDB" id="2143914at2759"/>
<dbReference type="PANTHER" id="PTHR46621:SF1">
    <property type="entry name" value="SNRNA-ACTIVATING PROTEIN COMPLEX SUBUNIT 4"/>
    <property type="match status" value="1"/>
</dbReference>
<dbReference type="GO" id="GO:0042795">
    <property type="term" value="P:snRNA transcription by RNA polymerase II"/>
    <property type="evidence" value="ECO:0007669"/>
    <property type="project" value="TreeGrafter"/>
</dbReference>
<feature type="domain" description="Myb-like" evidence="7">
    <location>
        <begin position="95"/>
        <end position="148"/>
    </location>
</feature>
<feature type="compositionally biased region" description="Low complexity" evidence="6">
    <location>
        <begin position="394"/>
        <end position="403"/>
    </location>
</feature>
<dbReference type="GO" id="GO:0000978">
    <property type="term" value="F:RNA polymerase II cis-regulatory region sequence-specific DNA binding"/>
    <property type="evidence" value="ECO:0007669"/>
    <property type="project" value="TreeGrafter"/>
</dbReference>
<dbReference type="InterPro" id="IPR013087">
    <property type="entry name" value="Znf_C2H2_type"/>
</dbReference>
<name>A0A261Y331_9FUNG</name>
<feature type="domain" description="HTH myb-type" evidence="10">
    <location>
        <begin position="95"/>
        <end position="144"/>
    </location>
</feature>
<evidence type="ECO:0000313" key="11">
    <source>
        <dbReference type="EMBL" id="OZJ05026.1"/>
    </source>
</evidence>
<dbReference type="SUPFAM" id="SSF57667">
    <property type="entry name" value="beta-beta-alpha zinc fingers"/>
    <property type="match status" value="1"/>
</dbReference>
<feature type="domain" description="C2H2-type" evidence="8">
    <location>
        <begin position="412"/>
        <end position="442"/>
    </location>
</feature>
<evidence type="ECO:0000259" key="9">
    <source>
        <dbReference type="PROSITE" id="PS51293"/>
    </source>
</evidence>
<dbReference type="AlphaFoldDB" id="A0A261Y331"/>
<dbReference type="InterPro" id="IPR036236">
    <property type="entry name" value="Znf_C2H2_sf"/>
</dbReference>
<dbReference type="Pfam" id="PF00249">
    <property type="entry name" value="Myb_DNA-binding"/>
    <property type="match status" value="3"/>
</dbReference>
<dbReference type="FunFam" id="1.10.10.60:FF:000016">
    <property type="entry name" value="Transcriptional activator Myb isoform A"/>
    <property type="match status" value="1"/>
</dbReference>
<feature type="region of interest" description="Disordered" evidence="6">
    <location>
        <begin position="543"/>
        <end position="574"/>
    </location>
</feature>
<evidence type="ECO:0000256" key="3">
    <source>
        <dbReference type="ARBA" id="ARBA00023163"/>
    </source>
</evidence>
<keyword evidence="2" id="KW-0238">DNA-binding</keyword>
<keyword evidence="5" id="KW-0863">Zinc-finger</keyword>
<dbReference type="Gene3D" id="1.10.10.60">
    <property type="entry name" value="Homeodomain-like"/>
    <property type="match status" value="3"/>
</dbReference>
<dbReference type="InterPro" id="IPR017930">
    <property type="entry name" value="Myb_dom"/>
</dbReference>
<evidence type="ECO:0000256" key="6">
    <source>
        <dbReference type="SAM" id="MobiDB-lite"/>
    </source>
</evidence>
<dbReference type="GO" id="GO:0042796">
    <property type="term" value="P:snRNA transcription by RNA polymerase III"/>
    <property type="evidence" value="ECO:0007669"/>
    <property type="project" value="TreeGrafter"/>
</dbReference>
<evidence type="ECO:0000256" key="2">
    <source>
        <dbReference type="ARBA" id="ARBA00023125"/>
    </source>
</evidence>
<feature type="domain" description="SANT" evidence="9">
    <location>
        <begin position="152"/>
        <end position="200"/>
    </location>
</feature>
<evidence type="ECO:0000259" key="10">
    <source>
        <dbReference type="PROSITE" id="PS51294"/>
    </source>
</evidence>
<dbReference type="InterPro" id="IPR051575">
    <property type="entry name" value="Myb-like_DNA-bd"/>
</dbReference>
<dbReference type="EMBL" id="MVBO01000024">
    <property type="protein sequence ID" value="OZJ05026.1"/>
    <property type="molecule type" value="Genomic_DNA"/>
</dbReference>
<protein>
    <recommendedName>
        <fullName evidence="13">Transcriptional activator Myb</fullName>
    </recommendedName>
</protein>
<dbReference type="GO" id="GO:0008270">
    <property type="term" value="F:zinc ion binding"/>
    <property type="evidence" value="ECO:0007669"/>
    <property type="project" value="UniProtKB-KW"/>
</dbReference>
<comment type="caution">
    <text evidence="11">The sequence shown here is derived from an EMBL/GenBank/DDBJ whole genome shotgun (WGS) entry which is preliminary data.</text>
</comment>
<dbReference type="SUPFAM" id="SSF46689">
    <property type="entry name" value="Homeodomain-like"/>
    <property type="match status" value="2"/>
</dbReference>
<keyword evidence="1" id="KW-0805">Transcription regulation</keyword>
<feature type="domain" description="HTH myb-type" evidence="10">
    <location>
        <begin position="205"/>
        <end position="254"/>
    </location>
</feature>
<dbReference type="PROSITE" id="PS50157">
    <property type="entry name" value="ZINC_FINGER_C2H2_2"/>
    <property type="match status" value="2"/>
</dbReference>
<reference evidence="11 12" key="1">
    <citation type="journal article" date="2017" name="Mycologia">
        <title>Bifiguratus adelaidae, gen. et sp. nov., a new member of Mucoromycotina in endophytic and soil-dwelling habitats.</title>
        <authorList>
            <person name="Torres-Cruz T.J."/>
            <person name="Billingsley Tobias T.L."/>
            <person name="Almatruk M."/>
            <person name="Hesse C."/>
            <person name="Kuske C.R."/>
            <person name="Desiro A."/>
            <person name="Benucci G.M."/>
            <person name="Bonito G."/>
            <person name="Stajich J.E."/>
            <person name="Dunlap C."/>
            <person name="Arnold A.E."/>
            <person name="Porras-Alfaro A."/>
        </authorList>
    </citation>
    <scope>NUCLEOTIDE SEQUENCE [LARGE SCALE GENOMIC DNA]</scope>
    <source>
        <strain evidence="11 12">AZ0501</strain>
    </source>
</reference>
<dbReference type="GO" id="GO:0019185">
    <property type="term" value="C:snRNA-activating protein complex"/>
    <property type="evidence" value="ECO:0007669"/>
    <property type="project" value="TreeGrafter"/>
</dbReference>
<accession>A0A261Y331</accession>
<feature type="region of interest" description="Disordered" evidence="6">
    <location>
        <begin position="1"/>
        <end position="88"/>
    </location>
</feature>
<dbReference type="SMART" id="SM00717">
    <property type="entry name" value="SANT"/>
    <property type="match status" value="3"/>
</dbReference>
<feature type="domain" description="HTH myb-type" evidence="10">
    <location>
        <begin position="149"/>
        <end position="203"/>
    </location>
</feature>
<dbReference type="PROSITE" id="PS50090">
    <property type="entry name" value="MYB_LIKE"/>
    <property type="match status" value="3"/>
</dbReference>
<evidence type="ECO:0000256" key="1">
    <source>
        <dbReference type="ARBA" id="ARBA00023015"/>
    </source>
</evidence>
<proteinExistence type="predicted"/>
<feature type="domain" description="Myb-like" evidence="7">
    <location>
        <begin position="200"/>
        <end position="250"/>
    </location>
</feature>
<feature type="region of interest" description="Disordered" evidence="6">
    <location>
        <begin position="376"/>
        <end position="407"/>
    </location>
</feature>
<evidence type="ECO:0000259" key="7">
    <source>
        <dbReference type="PROSITE" id="PS50090"/>
    </source>
</evidence>
<dbReference type="GO" id="GO:0001006">
    <property type="term" value="F:RNA polymerase III type 3 promoter sequence-specific DNA binding"/>
    <property type="evidence" value="ECO:0007669"/>
    <property type="project" value="TreeGrafter"/>
</dbReference>
<evidence type="ECO:0000259" key="8">
    <source>
        <dbReference type="PROSITE" id="PS50157"/>
    </source>
</evidence>
<keyword evidence="4" id="KW-0539">Nucleus</keyword>
<feature type="domain" description="C2H2-type" evidence="8">
    <location>
        <begin position="495"/>
        <end position="525"/>
    </location>
</feature>
<dbReference type="PROSITE" id="PS51294">
    <property type="entry name" value="HTH_MYB"/>
    <property type="match status" value="3"/>
</dbReference>
<feature type="domain" description="Myb-like" evidence="7">
    <location>
        <begin position="149"/>
        <end position="199"/>
    </location>
</feature>
<evidence type="ECO:0000256" key="5">
    <source>
        <dbReference type="PROSITE-ProRule" id="PRU00042"/>
    </source>
</evidence>
<dbReference type="SMART" id="SM00355">
    <property type="entry name" value="ZnF_C2H2"/>
    <property type="match status" value="3"/>
</dbReference>
<keyword evidence="5" id="KW-0862">Zinc</keyword>
<dbReference type="PROSITE" id="PS00028">
    <property type="entry name" value="ZINC_FINGER_C2H2_1"/>
    <property type="match status" value="2"/>
</dbReference>
<evidence type="ECO:0008006" key="13">
    <source>
        <dbReference type="Google" id="ProtNLM"/>
    </source>
</evidence>
<keyword evidence="3" id="KW-0804">Transcription</keyword>
<dbReference type="PROSITE" id="PS51293">
    <property type="entry name" value="SANT"/>
    <property type="match status" value="1"/>
</dbReference>
<sequence>MYSTYLRYEEAPSPSEDDVLSESVNPSEGVQEDKLPDSFYDSPTNPTKSNDVETSSQHDDPTTPTSSTLPPLTALDNPLTHTNSVNNDGRHRIRRMKYDRQLWTPEEDNLLRLAVHVYGDKTEKWAKIAACVPGRTNKNCRKRWFHSLDPSLRKGPWTAEEDEKLRQGVEMYPNQWSKIADMIPGRTDDQCAKRWRESLDPAIDRSNWSSEDDALLMEKYKQLGSQWQQIAMYFPGRPGLHCRNRWRKIQRNMLAARKDRRKSDMTTVRKGRKDDERSNEMSKPTNISDGQDHDRETEDHVNFHDHISNALHDHLNLAALNLGIDFGVNLDINLDTMGDIHLGMDGPVHHLSSNHSEAIFGGDYDVFGDYNATEMQQSNKCTSRTRKRRRSKADTTSPSTGTSDDGKLERPYKCAIPDCALSFSASSALFYHFKAVHPESKVTRPFQCAHEDCDRTYKNINGLVYHVKSAKGSTSTAVHSKVVLNADGTNPEKPYICTYEGCSKAYRNSNGLLYHQTHYHGSEPPAKGGTEGRNLKPLKRLASSDAHGSQNGGKGERPKSLPSTGDEFGGLLSQSVNHTSTGILDNGLFDRFSPIHPPLTSHPSSGNLPSVDDDSDRSTSTYPLLRSQSATNFSYRANDVNSQLKYPFASDLVHSETASASTSQHPSPHMGSIGHPLSAEEDHNFNLLADCFPTMDAAAKSYAASHAVPQLPFEPRRSPFTTDHPLPTLSDQKLSTFDHNMDLHLIGALSRR</sequence>
<dbReference type="InterPro" id="IPR009057">
    <property type="entry name" value="Homeodomain-like_sf"/>
</dbReference>
<dbReference type="InterPro" id="IPR001005">
    <property type="entry name" value="SANT/Myb"/>
</dbReference>
<dbReference type="CDD" id="cd00167">
    <property type="entry name" value="SANT"/>
    <property type="match status" value="3"/>
</dbReference>
<keyword evidence="12" id="KW-1185">Reference proteome</keyword>
<feature type="compositionally biased region" description="Polar residues" evidence="6">
    <location>
        <begin position="41"/>
        <end position="55"/>
    </location>
</feature>
<evidence type="ECO:0000256" key="4">
    <source>
        <dbReference type="ARBA" id="ARBA00023242"/>
    </source>
</evidence>
<dbReference type="Proteomes" id="UP000242875">
    <property type="component" value="Unassembled WGS sequence"/>
</dbReference>
<dbReference type="InterPro" id="IPR017884">
    <property type="entry name" value="SANT_dom"/>
</dbReference>
<keyword evidence="5" id="KW-0479">Metal-binding</keyword>
<feature type="region of interest" description="Disordered" evidence="6">
    <location>
        <begin position="254"/>
        <end position="296"/>
    </location>
</feature>
<feature type="region of interest" description="Disordered" evidence="6">
    <location>
        <begin position="595"/>
        <end position="625"/>
    </location>
</feature>